<evidence type="ECO:0000313" key="2">
    <source>
        <dbReference type="EMBL" id="MBD3327225.1"/>
    </source>
</evidence>
<name>A0A9D5Q7T2_9BACT</name>
<dbReference type="InterPro" id="IPR032466">
    <property type="entry name" value="Metal_Hydrolase"/>
</dbReference>
<dbReference type="InterPro" id="IPR011059">
    <property type="entry name" value="Metal-dep_hydrolase_composite"/>
</dbReference>
<dbReference type="SUPFAM" id="SSF51556">
    <property type="entry name" value="Metallo-dependent hydrolases"/>
    <property type="match status" value="1"/>
</dbReference>
<gene>
    <name evidence="2" type="ORF">GF339_21745</name>
</gene>
<protein>
    <submittedName>
        <fullName evidence="2">Amidohydrolase family protein</fullName>
    </submittedName>
</protein>
<evidence type="ECO:0000313" key="3">
    <source>
        <dbReference type="Proteomes" id="UP000649604"/>
    </source>
</evidence>
<evidence type="ECO:0000259" key="1">
    <source>
        <dbReference type="Pfam" id="PF01979"/>
    </source>
</evidence>
<organism evidence="2 3">
    <name type="scientific">candidate division KSB3 bacterium</name>
    <dbReference type="NCBI Taxonomy" id="2044937"/>
    <lineage>
        <taxon>Bacteria</taxon>
        <taxon>candidate division KSB3</taxon>
    </lineage>
</organism>
<dbReference type="Gene3D" id="2.30.40.10">
    <property type="entry name" value="Urease, subunit C, domain 1"/>
    <property type="match status" value="1"/>
</dbReference>
<dbReference type="AlphaFoldDB" id="A0A9D5Q7T2"/>
<dbReference type="SUPFAM" id="SSF51338">
    <property type="entry name" value="Composite domain of metallo-dependent hydrolases"/>
    <property type="match status" value="1"/>
</dbReference>
<dbReference type="Pfam" id="PF01979">
    <property type="entry name" value="Amidohydro_1"/>
    <property type="match status" value="1"/>
</dbReference>
<dbReference type="InterPro" id="IPR006680">
    <property type="entry name" value="Amidohydro-rel"/>
</dbReference>
<feature type="domain" description="Amidohydrolase-related" evidence="1">
    <location>
        <begin position="22"/>
        <end position="288"/>
    </location>
</feature>
<dbReference type="Gene3D" id="3.20.20.140">
    <property type="entry name" value="Metal-dependent hydrolases"/>
    <property type="match status" value="1"/>
</dbReference>
<reference evidence="2" key="1">
    <citation type="submission" date="2019-11" db="EMBL/GenBank/DDBJ databases">
        <title>Microbial mats filling the niche in hypersaline microbial mats.</title>
        <authorList>
            <person name="Wong H.L."/>
            <person name="Macleod F.I."/>
            <person name="White R.A. III"/>
            <person name="Burns B.P."/>
        </authorList>
    </citation>
    <scope>NUCLEOTIDE SEQUENCE</scope>
    <source>
        <strain evidence="2">Rbin_158</strain>
    </source>
</reference>
<comment type="caution">
    <text evidence="2">The sequence shown here is derived from an EMBL/GenBank/DDBJ whole genome shotgun (WGS) entry which is preliminary data.</text>
</comment>
<dbReference type="Proteomes" id="UP000649604">
    <property type="component" value="Unassembled WGS sequence"/>
</dbReference>
<proteinExistence type="predicted"/>
<dbReference type="GO" id="GO:0016810">
    <property type="term" value="F:hydrolase activity, acting on carbon-nitrogen (but not peptide) bonds"/>
    <property type="evidence" value="ECO:0007669"/>
    <property type="project" value="InterPro"/>
</dbReference>
<dbReference type="EMBL" id="WJJP01000708">
    <property type="protein sequence ID" value="MBD3327225.1"/>
    <property type="molecule type" value="Genomic_DNA"/>
</dbReference>
<sequence>CVDDALRRGALGIKILGGHYPLTPEATAAAIRIANARQAYVAFHAGTTDTKSDLHGFREAVTLIGEQGAHLAHINSYCRGLVDDPLRELMEVFARLEGHAHLVSESYLALINGTSGRCAEGQPVSHVTRNCLQMGGFAVTTEGLEAAIRQGFAQVTVTRNRENVLVHGPEGVEAWVEAATDTTISFAVNSPQVLMLCATAKDAQGAFRVDAFSTDGGGIPRNVTVAKGLPLVQWGALTLEEFVVKSALNPARMLGMVDKGHLGVGADADITVLDMRRGRAVMGISGGKMIMIEGHVVGEQGTVVTTKQGSARLGDSGLRSQAIDLAQSRLYQ</sequence>
<accession>A0A9D5Q7T2</accession>
<feature type="non-terminal residue" evidence="2">
    <location>
        <position position="1"/>
    </location>
</feature>